<evidence type="ECO:0000313" key="2">
    <source>
        <dbReference type="WBParaSite" id="nRc.2.0.1.t32392-RA"/>
    </source>
</evidence>
<protein>
    <submittedName>
        <fullName evidence="2">Uncharacterized protein</fullName>
    </submittedName>
</protein>
<dbReference type="WBParaSite" id="nRc.2.0.1.t32392-RA">
    <property type="protein sequence ID" value="nRc.2.0.1.t32392-RA"/>
    <property type="gene ID" value="nRc.2.0.1.g32392"/>
</dbReference>
<evidence type="ECO:0000313" key="1">
    <source>
        <dbReference type="Proteomes" id="UP000887565"/>
    </source>
</evidence>
<name>A0A915K138_ROMCU</name>
<accession>A0A915K138</accession>
<proteinExistence type="predicted"/>
<organism evidence="1 2">
    <name type="scientific">Romanomermis culicivorax</name>
    <name type="common">Nematode worm</name>
    <dbReference type="NCBI Taxonomy" id="13658"/>
    <lineage>
        <taxon>Eukaryota</taxon>
        <taxon>Metazoa</taxon>
        <taxon>Ecdysozoa</taxon>
        <taxon>Nematoda</taxon>
        <taxon>Enoplea</taxon>
        <taxon>Dorylaimia</taxon>
        <taxon>Mermithida</taxon>
        <taxon>Mermithoidea</taxon>
        <taxon>Mermithidae</taxon>
        <taxon>Romanomermis</taxon>
    </lineage>
</organism>
<dbReference type="AlphaFoldDB" id="A0A915K138"/>
<reference evidence="2" key="1">
    <citation type="submission" date="2022-11" db="UniProtKB">
        <authorList>
            <consortium name="WormBaseParasite"/>
        </authorList>
    </citation>
    <scope>IDENTIFICATION</scope>
</reference>
<keyword evidence="1" id="KW-1185">Reference proteome</keyword>
<dbReference type="Proteomes" id="UP000887565">
    <property type="component" value="Unplaced"/>
</dbReference>
<sequence>MTWYEDAKNFLMFQLAPDCHQVTLKRELASTFLKQAKSFTNVQQLANAVMKARSILNATNAEIRSLDHPILVNQAEPETPTPKFRQPFNHRFDCRCSMDRSQDCYCDCTLSNDHPSQNRMSVPNKFVSFQPLQSDLPP</sequence>